<dbReference type="Proteomes" id="UP000248079">
    <property type="component" value="Unassembled WGS sequence"/>
</dbReference>
<gene>
    <name evidence="2" type="ORF">DF185_21660</name>
</gene>
<dbReference type="RefSeq" id="WP_110363615.1">
    <property type="nucleotide sequence ID" value="NZ_QFLI01000014.1"/>
</dbReference>
<evidence type="ECO:0000313" key="3">
    <source>
        <dbReference type="Proteomes" id="UP000248079"/>
    </source>
</evidence>
<dbReference type="AlphaFoldDB" id="A0A2V3ZQT4"/>
<proteinExistence type="predicted"/>
<organism evidence="2 3">
    <name type="scientific">Marinifilum breve</name>
    <dbReference type="NCBI Taxonomy" id="2184082"/>
    <lineage>
        <taxon>Bacteria</taxon>
        <taxon>Pseudomonadati</taxon>
        <taxon>Bacteroidota</taxon>
        <taxon>Bacteroidia</taxon>
        <taxon>Marinilabiliales</taxon>
        <taxon>Marinifilaceae</taxon>
    </lineage>
</organism>
<dbReference type="PROSITE" id="PS51257">
    <property type="entry name" value="PROKAR_LIPOPROTEIN"/>
    <property type="match status" value="1"/>
</dbReference>
<name>A0A2V3ZQT4_9BACT</name>
<reference evidence="2 3" key="1">
    <citation type="submission" date="2018-05" db="EMBL/GenBank/DDBJ databases">
        <title>Marinifilum breve JC075T sp. nov., a marine bacterium isolated from Yongle Blue Hole in the South China Sea.</title>
        <authorList>
            <person name="Fu T."/>
        </authorList>
    </citation>
    <scope>NUCLEOTIDE SEQUENCE [LARGE SCALE GENOMIC DNA]</scope>
    <source>
        <strain evidence="2 3">JC075</strain>
    </source>
</reference>
<comment type="caution">
    <text evidence="2">The sequence shown here is derived from an EMBL/GenBank/DDBJ whole genome shotgun (WGS) entry which is preliminary data.</text>
</comment>
<evidence type="ECO:0008006" key="4">
    <source>
        <dbReference type="Google" id="ProtNLM"/>
    </source>
</evidence>
<keyword evidence="3" id="KW-1185">Reference proteome</keyword>
<feature type="chain" id="PRO_5016118257" description="Lipoprotein" evidence="1">
    <location>
        <begin position="22"/>
        <end position="214"/>
    </location>
</feature>
<evidence type="ECO:0000256" key="1">
    <source>
        <dbReference type="SAM" id="SignalP"/>
    </source>
</evidence>
<accession>A0A2V3ZQT4</accession>
<keyword evidence="1" id="KW-0732">Signal</keyword>
<feature type="signal peptide" evidence="1">
    <location>
        <begin position="1"/>
        <end position="21"/>
    </location>
</feature>
<protein>
    <recommendedName>
        <fullName evidence="4">Lipoprotein</fullName>
    </recommendedName>
</protein>
<evidence type="ECO:0000313" key="2">
    <source>
        <dbReference type="EMBL" id="PXX95703.1"/>
    </source>
</evidence>
<sequence length="214" mass="25541">MKYRLLTILLSFLALSSCEFAQKRYKTDWDKWKKYKWILNENVRNDINSGYTYYKKDASFNFIRYNENNRLVIWEFKNHNYASIDSINFFENIDLSNFNSYPGQIFNTKGFLETSVRINSDLDIDLNLNLNSDSKIYEYINKDKVKGIIGKVSQMSLSDKTGYHQVLFNFPFKTFNVAMLFFKRNDSFFILILYPEDGLVRDKFKDLNLPELNE</sequence>
<dbReference type="OrthoDB" id="9828442at2"/>
<dbReference type="EMBL" id="QFLI01000014">
    <property type="protein sequence ID" value="PXX95703.1"/>
    <property type="molecule type" value="Genomic_DNA"/>
</dbReference>